<dbReference type="AlphaFoldDB" id="C5L395"/>
<accession>C5L395</accession>
<dbReference type="Proteomes" id="UP000007800">
    <property type="component" value="Unassembled WGS sequence"/>
</dbReference>
<feature type="non-terminal residue" evidence="1">
    <location>
        <position position="1"/>
    </location>
</feature>
<name>C5L395_PERM5</name>
<dbReference type="EMBL" id="GG678770">
    <property type="protein sequence ID" value="EER08797.1"/>
    <property type="molecule type" value="Genomic_DNA"/>
</dbReference>
<protein>
    <submittedName>
        <fullName evidence="1">Uncharacterized protein</fullName>
    </submittedName>
</protein>
<proteinExistence type="predicted"/>
<dbReference type="RefSeq" id="XP_002776981.1">
    <property type="nucleotide sequence ID" value="XM_002776935.1"/>
</dbReference>
<keyword evidence="2" id="KW-1185">Reference proteome</keyword>
<dbReference type="InParanoid" id="C5L395"/>
<organism evidence="2">
    <name type="scientific">Perkinsus marinus (strain ATCC 50983 / TXsc)</name>
    <dbReference type="NCBI Taxonomy" id="423536"/>
    <lineage>
        <taxon>Eukaryota</taxon>
        <taxon>Sar</taxon>
        <taxon>Alveolata</taxon>
        <taxon>Perkinsozoa</taxon>
        <taxon>Perkinsea</taxon>
        <taxon>Perkinsida</taxon>
        <taxon>Perkinsidae</taxon>
        <taxon>Perkinsus</taxon>
    </lineage>
</organism>
<sequence length="56" mass="5816">TPSDVFPLHKSFSPSLGGQDIRSPFLAAGVSAGTGTPGSARKARLCYASLIKNLIR</sequence>
<evidence type="ECO:0000313" key="1">
    <source>
        <dbReference type="EMBL" id="EER08797.1"/>
    </source>
</evidence>
<evidence type="ECO:0000313" key="2">
    <source>
        <dbReference type="Proteomes" id="UP000007800"/>
    </source>
</evidence>
<dbReference type="GeneID" id="9043357"/>
<reference evidence="1 2" key="1">
    <citation type="submission" date="2008-07" db="EMBL/GenBank/DDBJ databases">
        <authorList>
            <person name="El-Sayed N."/>
            <person name="Caler E."/>
            <person name="Inman J."/>
            <person name="Amedeo P."/>
            <person name="Hass B."/>
            <person name="Wortman J."/>
        </authorList>
    </citation>
    <scope>NUCLEOTIDE SEQUENCE [LARGE SCALE GENOMIC DNA]</scope>
    <source>
        <strain evidence="2">ATCC 50983 / TXsc</strain>
    </source>
</reference>
<gene>
    <name evidence="1" type="ORF">Pmar_PMAR002561</name>
</gene>